<feature type="short sequence motif" description="Histidine triad motif" evidence="2 3">
    <location>
        <begin position="121"/>
        <end position="125"/>
    </location>
</feature>
<reference evidence="5 6" key="1">
    <citation type="submission" date="2016-12" db="EMBL/GenBank/DDBJ databases">
        <authorList>
            <person name="Song W.-J."/>
            <person name="Kurnit D.M."/>
        </authorList>
    </citation>
    <scope>NUCLEOTIDE SEQUENCE [LARGE SCALE GENOMIC DNA]</scope>
    <source>
        <strain evidence="5 6">175</strain>
    </source>
</reference>
<dbReference type="EMBL" id="FXAM01000001">
    <property type="protein sequence ID" value="SMF93287.1"/>
    <property type="molecule type" value="Genomic_DNA"/>
</dbReference>
<evidence type="ECO:0000313" key="6">
    <source>
        <dbReference type="Proteomes" id="UP000192923"/>
    </source>
</evidence>
<proteinExistence type="predicted"/>
<dbReference type="PROSITE" id="PS00892">
    <property type="entry name" value="HIT_1"/>
    <property type="match status" value="1"/>
</dbReference>
<feature type="domain" description="HIT" evidence="4">
    <location>
        <begin position="30"/>
        <end position="136"/>
    </location>
</feature>
<dbReference type="InterPro" id="IPR036265">
    <property type="entry name" value="HIT-like_sf"/>
</dbReference>
<evidence type="ECO:0000256" key="1">
    <source>
        <dbReference type="PIRSR" id="PIRSR601310-1"/>
    </source>
</evidence>
<dbReference type="InterPro" id="IPR001310">
    <property type="entry name" value="Histidine_triad_HIT"/>
</dbReference>
<dbReference type="AlphaFoldDB" id="A0A1Y6CSL6"/>
<evidence type="ECO:0000256" key="2">
    <source>
        <dbReference type="PIRSR" id="PIRSR601310-3"/>
    </source>
</evidence>
<dbReference type="PANTHER" id="PTHR42997">
    <property type="entry name" value="HIT FAMILY HYDROLASE"/>
    <property type="match status" value="1"/>
</dbReference>
<keyword evidence="5" id="KW-0378">Hydrolase</keyword>
<dbReference type="SUPFAM" id="SSF54197">
    <property type="entry name" value="HIT-like"/>
    <property type="match status" value="1"/>
</dbReference>
<evidence type="ECO:0000259" key="4">
    <source>
        <dbReference type="PROSITE" id="PS51084"/>
    </source>
</evidence>
<keyword evidence="6" id="KW-1185">Reference proteome</keyword>
<dbReference type="STRING" id="1760988.SAMN02949497_0564"/>
<dbReference type="Pfam" id="PF01230">
    <property type="entry name" value="HIT"/>
    <property type="match status" value="1"/>
</dbReference>
<protein>
    <submittedName>
        <fullName evidence="5">Diadenosine tetraphosphate (Ap4A) hydrolase</fullName>
    </submittedName>
</protein>
<dbReference type="Gene3D" id="3.30.428.10">
    <property type="entry name" value="HIT-like"/>
    <property type="match status" value="1"/>
</dbReference>
<feature type="active site" description="Tele-AMP-histidine intermediate" evidence="1">
    <location>
        <position position="123"/>
    </location>
</feature>
<dbReference type="InterPro" id="IPR019808">
    <property type="entry name" value="Histidine_triad_CS"/>
</dbReference>
<dbReference type="InterPro" id="IPR011146">
    <property type="entry name" value="HIT-like"/>
</dbReference>
<dbReference type="InterPro" id="IPR052908">
    <property type="entry name" value="AP-4-A_phosphorylase"/>
</dbReference>
<sequence>MHGFSCKPFSLRKPPDFAMPKFDMDTQTMTECPFCSLSPIRIIDSDPLALAIRDGFPISPGHTLILPRRHIGSFFEATDDEMTSLLGLLKMARAKLQDEFKPDGFNIGINDGAAAGQTVPHLHIHLIPRYLRDCQDPRGGVRWIIPEKADYWTNR</sequence>
<organism evidence="5 6">
    <name type="scientific">Methylomagnum ishizawai</name>
    <dbReference type="NCBI Taxonomy" id="1760988"/>
    <lineage>
        <taxon>Bacteria</taxon>
        <taxon>Pseudomonadati</taxon>
        <taxon>Pseudomonadota</taxon>
        <taxon>Gammaproteobacteria</taxon>
        <taxon>Methylococcales</taxon>
        <taxon>Methylococcaceae</taxon>
        <taxon>Methylomagnum</taxon>
    </lineage>
</organism>
<dbReference type="Proteomes" id="UP000192923">
    <property type="component" value="Unassembled WGS sequence"/>
</dbReference>
<name>A0A1Y6CSL6_9GAMM</name>
<accession>A0A1Y6CSL6</accession>
<evidence type="ECO:0000313" key="5">
    <source>
        <dbReference type="EMBL" id="SMF93287.1"/>
    </source>
</evidence>
<dbReference type="PANTHER" id="PTHR42997:SF1">
    <property type="entry name" value="AP-4-A PHOSPHORYLASE"/>
    <property type="match status" value="1"/>
</dbReference>
<dbReference type="PROSITE" id="PS51084">
    <property type="entry name" value="HIT_2"/>
    <property type="match status" value="1"/>
</dbReference>
<evidence type="ECO:0000256" key="3">
    <source>
        <dbReference type="PROSITE-ProRule" id="PRU00464"/>
    </source>
</evidence>
<dbReference type="GO" id="GO:0016787">
    <property type="term" value="F:hydrolase activity"/>
    <property type="evidence" value="ECO:0007669"/>
    <property type="project" value="UniProtKB-KW"/>
</dbReference>
<dbReference type="PRINTS" id="PR00332">
    <property type="entry name" value="HISTRIAD"/>
</dbReference>
<gene>
    <name evidence="5" type="ORF">SAMN02949497_0564</name>
</gene>